<dbReference type="GO" id="GO:0016740">
    <property type="term" value="F:transferase activity"/>
    <property type="evidence" value="ECO:0007669"/>
    <property type="project" value="UniProtKB-KW"/>
</dbReference>
<accession>A0A5B8XG90</accession>
<gene>
    <name evidence="1" type="ORF">Deia_01094</name>
</gene>
<protein>
    <submittedName>
        <fullName evidence="1">LPS synthesis glycosyltransferase</fullName>
    </submittedName>
</protein>
<name>A0A5B8XG90_9RICK</name>
<sequence length="307" mass="36511">MKNRICFFAHYDQDGIIDDYVVYYIKELKKVCNDIVFASVSNVSEKEQKKLDGIITTFINRENEGYDFGSWRDGMKHIGFENLSQYDEVVLANDSCYGPIYNIEDVFATMEIKKIGAWSITIGESISRYLQSYFLVLRKEVFEKEFFVDFFLKVENKGSKIDYIKDFELGFSKLLMANNIKIAAYCKVSFLDTFKQGTILKIKAWYLRKFIPKYIRWTKSFGDDHKNLTKRQRIMLTIRKLCNLNYSNPSLIMVSIMIRKYKLPIVKVMLFRDNPFYENIRRAEKMIKKYTKYDFSLIERHLHRVGK</sequence>
<dbReference type="EMBL" id="CP029077">
    <property type="protein sequence ID" value="QED23875.1"/>
    <property type="molecule type" value="Genomic_DNA"/>
</dbReference>
<dbReference type="RefSeq" id="WP_146821329.1">
    <property type="nucleotide sequence ID" value="NZ_CP029077.1"/>
</dbReference>
<dbReference type="Pfam" id="PF05045">
    <property type="entry name" value="RgpF"/>
    <property type="match status" value="1"/>
</dbReference>
<dbReference type="OrthoDB" id="8849801at2"/>
<dbReference type="Proteomes" id="UP000321934">
    <property type="component" value="Chromosome"/>
</dbReference>
<dbReference type="AlphaFoldDB" id="A0A5B8XG90"/>
<keyword evidence="2" id="KW-1185">Reference proteome</keyword>
<organism evidence="1 2">
    <name type="scientific">Candidatus Deianiraea vastatrix</name>
    <dbReference type="NCBI Taxonomy" id="2163644"/>
    <lineage>
        <taxon>Bacteria</taxon>
        <taxon>Pseudomonadati</taxon>
        <taxon>Pseudomonadota</taxon>
        <taxon>Alphaproteobacteria</taxon>
        <taxon>Rickettsiales</taxon>
        <taxon>Candidatus Deianiraeaceae</taxon>
        <taxon>Candidatus Deianiraea</taxon>
    </lineage>
</organism>
<reference evidence="1 2" key="1">
    <citation type="journal article" date="2019" name="ISME J.">
        <title>Deianiraea, an extracellular bacterium associated with the ciliate Paramecium, suggests an alternative scenario for the evolution of Rickettsiales.</title>
        <authorList>
            <person name="Castelli M."/>
            <person name="Sabaneyeva E."/>
            <person name="Lanzoni O."/>
            <person name="Lebedeva N."/>
            <person name="Floriano A.M."/>
            <person name="Gaiarsa S."/>
            <person name="Benken K."/>
            <person name="Modeo L."/>
            <person name="Bandi C."/>
            <person name="Potekhin A."/>
            <person name="Sassera D."/>
            <person name="Petroni G."/>
        </authorList>
    </citation>
    <scope>NUCLEOTIDE SEQUENCE [LARGE SCALE GENOMIC DNA]</scope>
    <source>
        <strain evidence="1">CyL4-1</strain>
    </source>
</reference>
<proteinExistence type="predicted"/>
<keyword evidence="1" id="KW-0808">Transferase</keyword>
<evidence type="ECO:0000313" key="2">
    <source>
        <dbReference type="Proteomes" id="UP000321934"/>
    </source>
</evidence>
<dbReference type="InterPro" id="IPR007739">
    <property type="entry name" value="RgpF"/>
</dbReference>
<evidence type="ECO:0000313" key="1">
    <source>
        <dbReference type="EMBL" id="QED23875.1"/>
    </source>
</evidence>